<dbReference type="Proteomes" id="UP001596203">
    <property type="component" value="Unassembled WGS sequence"/>
</dbReference>
<dbReference type="EMBL" id="JBHSPR010000060">
    <property type="protein sequence ID" value="MFC6022619.1"/>
    <property type="molecule type" value="Genomic_DNA"/>
</dbReference>
<dbReference type="CDD" id="cd01282">
    <property type="entry name" value="HTH_MerR-like_sg3"/>
    <property type="match status" value="1"/>
</dbReference>
<dbReference type="PROSITE" id="PS50937">
    <property type="entry name" value="HTH_MERR_2"/>
    <property type="match status" value="1"/>
</dbReference>
<organism evidence="3 4">
    <name type="scientific">Plantactinospora solaniradicis</name>
    <dbReference type="NCBI Taxonomy" id="1723736"/>
    <lineage>
        <taxon>Bacteria</taxon>
        <taxon>Bacillati</taxon>
        <taxon>Actinomycetota</taxon>
        <taxon>Actinomycetes</taxon>
        <taxon>Micromonosporales</taxon>
        <taxon>Micromonosporaceae</taxon>
        <taxon>Plantactinospora</taxon>
    </lineage>
</organism>
<comment type="caution">
    <text evidence="3">The sequence shown here is derived from an EMBL/GenBank/DDBJ whole genome shotgun (WGS) entry which is preliminary data.</text>
</comment>
<name>A0ABW1KLD2_9ACTN</name>
<dbReference type="PROSITE" id="PS00552">
    <property type="entry name" value="HTH_MERR_1"/>
    <property type="match status" value="1"/>
</dbReference>
<evidence type="ECO:0000256" key="1">
    <source>
        <dbReference type="ARBA" id="ARBA00023125"/>
    </source>
</evidence>
<dbReference type="PANTHER" id="PTHR30204">
    <property type="entry name" value="REDOX-CYCLING DRUG-SENSING TRANSCRIPTIONAL ACTIVATOR SOXR"/>
    <property type="match status" value="1"/>
</dbReference>
<sequence>MRIGEFSRRAGVSERSLRYYEQQGLLRPARQSSGYRAYQESDLRTVRHIRTLLAAGLNTETIAELLPCMVEDGGRLGPGCAELLPVLRRDRERVDRALADLATARSILDAMIAAPIPVTGAANSACEPVDAPA</sequence>
<keyword evidence="4" id="KW-1185">Reference proteome</keyword>
<reference evidence="4" key="1">
    <citation type="journal article" date="2019" name="Int. J. Syst. Evol. Microbiol.">
        <title>The Global Catalogue of Microorganisms (GCM) 10K type strain sequencing project: providing services to taxonomists for standard genome sequencing and annotation.</title>
        <authorList>
            <consortium name="The Broad Institute Genomics Platform"/>
            <consortium name="The Broad Institute Genome Sequencing Center for Infectious Disease"/>
            <person name="Wu L."/>
            <person name="Ma J."/>
        </authorList>
    </citation>
    <scope>NUCLEOTIDE SEQUENCE [LARGE SCALE GENOMIC DNA]</scope>
    <source>
        <strain evidence="4">ZS-35-S2</strain>
    </source>
</reference>
<evidence type="ECO:0000313" key="3">
    <source>
        <dbReference type="EMBL" id="MFC6022619.1"/>
    </source>
</evidence>
<feature type="domain" description="HTH merR-type" evidence="2">
    <location>
        <begin position="1"/>
        <end position="68"/>
    </location>
</feature>
<dbReference type="InterPro" id="IPR000551">
    <property type="entry name" value="MerR-type_HTH_dom"/>
</dbReference>
<keyword evidence="1" id="KW-0238">DNA-binding</keyword>
<accession>A0ABW1KLD2</accession>
<protein>
    <submittedName>
        <fullName evidence="3">MerR family transcriptional regulator</fullName>
    </submittedName>
</protein>
<dbReference type="PANTHER" id="PTHR30204:SF97">
    <property type="entry name" value="MERR FAMILY REGULATORY PROTEIN"/>
    <property type="match status" value="1"/>
</dbReference>
<dbReference type="RefSeq" id="WP_377432286.1">
    <property type="nucleotide sequence ID" value="NZ_JBHSPR010000060.1"/>
</dbReference>
<dbReference type="PRINTS" id="PR00040">
    <property type="entry name" value="HTHMERR"/>
</dbReference>
<evidence type="ECO:0000259" key="2">
    <source>
        <dbReference type="PROSITE" id="PS50937"/>
    </source>
</evidence>
<proteinExistence type="predicted"/>
<dbReference type="SUPFAM" id="SSF46955">
    <property type="entry name" value="Putative DNA-binding domain"/>
    <property type="match status" value="1"/>
</dbReference>
<dbReference type="InterPro" id="IPR047057">
    <property type="entry name" value="MerR_fam"/>
</dbReference>
<dbReference type="SMART" id="SM00422">
    <property type="entry name" value="HTH_MERR"/>
    <property type="match status" value="1"/>
</dbReference>
<evidence type="ECO:0000313" key="4">
    <source>
        <dbReference type="Proteomes" id="UP001596203"/>
    </source>
</evidence>
<dbReference type="Gene3D" id="1.10.1660.10">
    <property type="match status" value="1"/>
</dbReference>
<gene>
    <name evidence="3" type="ORF">ACFP2T_41485</name>
</gene>
<dbReference type="Pfam" id="PF13411">
    <property type="entry name" value="MerR_1"/>
    <property type="match status" value="1"/>
</dbReference>
<dbReference type="InterPro" id="IPR009061">
    <property type="entry name" value="DNA-bd_dom_put_sf"/>
</dbReference>